<dbReference type="RefSeq" id="WP_092696678.1">
    <property type="nucleotide sequence ID" value="NZ_CAXIQL010000088.1"/>
</dbReference>
<name>A0A1H3VQ56_9BURK</name>
<dbReference type="GO" id="GO:0050661">
    <property type="term" value="F:NADP binding"/>
    <property type="evidence" value="ECO:0007669"/>
    <property type="project" value="UniProtKB-UniRule"/>
</dbReference>
<dbReference type="HAMAP" id="MF_01685">
    <property type="entry name" value="FENR2"/>
    <property type="match status" value="1"/>
</dbReference>
<protein>
    <recommendedName>
        <fullName evidence="5">Ferredoxin--NADP reductase</fullName>
        <shortName evidence="5">FNR</shortName>
        <shortName evidence="5">Fd-NADP(+) reductase</shortName>
        <ecNumber evidence="5">1.18.1.2</ecNumber>
    </recommendedName>
</protein>
<dbReference type="InterPro" id="IPR023753">
    <property type="entry name" value="FAD/NAD-binding_dom"/>
</dbReference>
<keyword evidence="8" id="KW-1185">Reference proteome</keyword>
<gene>
    <name evidence="7" type="ORF">SAMN05421875_101309</name>
</gene>
<dbReference type="Proteomes" id="UP000199002">
    <property type="component" value="Unassembled WGS sequence"/>
</dbReference>
<comment type="cofactor">
    <cofactor evidence="5">
        <name>FAD</name>
        <dbReference type="ChEBI" id="CHEBI:57692"/>
    </cofactor>
    <text evidence="5">Binds 1 FAD per subunit.</text>
</comment>
<feature type="binding site" evidence="5">
    <location>
        <position position="291"/>
    </location>
    <ligand>
        <name>FAD</name>
        <dbReference type="ChEBI" id="CHEBI:57692"/>
    </ligand>
</feature>
<dbReference type="Gene3D" id="3.50.50.60">
    <property type="entry name" value="FAD/NAD(P)-binding domain"/>
    <property type="match status" value="2"/>
</dbReference>
<evidence type="ECO:0000256" key="4">
    <source>
        <dbReference type="ARBA" id="ARBA00023002"/>
    </source>
</evidence>
<dbReference type="EMBL" id="FNQJ01000001">
    <property type="protein sequence ID" value="SDZ76821.1"/>
    <property type="molecule type" value="Genomic_DNA"/>
</dbReference>
<proteinExistence type="inferred from homology"/>
<dbReference type="InterPro" id="IPR050097">
    <property type="entry name" value="Ferredoxin-NADP_redctase_2"/>
</dbReference>
<dbReference type="InterPro" id="IPR036188">
    <property type="entry name" value="FAD/NAD-bd_sf"/>
</dbReference>
<keyword evidence="2 5" id="KW-0274">FAD</keyword>
<dbReference type="PRINTS" id="PR00368">
    <property type="entry name" value="FADPNR"/>
</dbReference>
<dbReference type="STRING" id="592050.SAMN05421875_101309"/>
<dbReference type="EC" id="1.18.1.2" evidence="5"/>
<dbReference type="SUPFAM" id="SSF51905">
    <property type="entry name" value="FAD/NAD(P)-binding domain"/>
    <property type="match status" value="1"/>
</dbReference>
<evidence type="ECO:0000256" key="3">
    <source>
        <dbReference type="ARBA" id="ARBA00022857"/>
    </source>
</evidence>
<dbReference type="Pfam" id="PF07992">
    <property type="entry name" value="Pyr_redox_2"/>
    <property type="match status" value="1"/>
</dbReference>
<feature type="binding site" evidence="5">
    <location>
        <position position="121"/>
    </location>
    <ligand>
        <name>FAD</name>
        <dbReference type="ChEBI" id="CHEBI:57692"/>
    </ligand>
</feature>
<dbReference type="GeneID" id="34234618"/>
<feature type="binding site" evidence="5">
    <location>
        <position position="46"/>
    </location>
    <ligand>
        <name>FAD</name>
        <dbReference type="ChEBI" id="CHEBI:57692"/>
    </ligand>
</feature>
<sequence>MPCTDAIVIGAGPVGLFQVFQLGLQGLRVHVIDALPHPGGQCAELYGDKPLYDIPGIKACTGHELVQRLRAQIEPFAPTFHLGEQVSTLQAQPEGGFLVGTAQGTQLQARTVFIASGVGAFVPRTLKLPGLEAYEGGQLRYRLDEGTHLAGQRVVVHGGDEPAVQQAIACATAPEALRPARTTLQHRRDVFDAPPALLGQLQALRAAGRIEVAIGVASGIVEEQGRLAALELTTPEGTPLRLPLDLLLVRLGLVPRLGPIAEWGLQLERKQLVVDPATLATSTPGIHAVGDAITYPGKRKLILSGFHEATLAAFGAAEWLAGHKLPLEYTTSSERLQKLLGVAGN</sequence>
<evidence type="ECO:0000256" key="5">
    <source>
        <dbReference type="HAMAP-Rule" id="MF_01685"/>
    </source>
</evidence>
<accession>A0A1H3VQ56</accession>
<comment type="caution">
    <text evidence="5">Lacks conserved residue(s) required for the propagation of feature annotation.</text>
</comment>
<feature type="binding site" evidence="5">
    <location>
        <position position="33"/>
    </location>
    <ligand>
        <name>FAD</name>
        <dbReference type="ChEBI" id="CHEBI:57692"/>
    </ligand>
</feature>
<keyword evidence="3 5" id="KW-0521">NADP</keyword>
<dbReference type="GO" id="GO:0004324">
    <property type="term" value="F:ferredoxin-NADP+ reductase activity"/>
    <property type="evidence" value="ECO:0007669"/>
    <property type="project" value="UniProtKB-UniRule"/>
</dbReference>
<organism evidence="7 8">
    <name type="scientific">Acidovorax soli</name>
    <dbReference type="NCBI Taxonomy" id="592050"/>
    <lineage>
        <taxon>Bacteria</taxon>
        <taxon>Pseudomonadati</taxon>
        <taxon>Pseudomonadota</taxon>
        <taxon>Betaproteobacteria</taxon>
        <taxon>Burkholderiales</taxon>
        <taxon>Comamonadaceae</taxon>
        <taxon>Acidovorax</taxon>
    </lineage>
</organism>
<dbReference type="InterPro" id="IPR022890">
    <property type="entry name" value="Fd--NADP_Rdtase_type_2"/>
</dbReference>
<keyword evidence="4 5" id="KW-0560">Oxidoreductase</keyword>
<reference evidence="8" key="1">
    <citation type="submission" date="2016-10" db="EMBL/GenBank/DDBJ databases">
        <authorList>
            <person name="Varghese N."/>
            <person name="Submissions S."/>
        </authorList>
    </citation>
    <scope>NUCLEOTIDE SEQUENCE [LARGE SCALE GENOMIC DNA]</scope>
    <source>
        <strain evidence="8">DSM 25157</strain>
    </source>
</reference>
<evidence type="ECO:0000256" key="1">
    <source>
        <dbReference type="ARBA" id="ARBA00022630"/>
    </source>
</evidence>
<dbReference type="PANTHER" id="PTHR48105">
    <property type="entry name" value="THIOREDOXIN REDUCTASE 1-RELATED-RELATED"/>
    <property type="match status" value="1"/>
</dbReference>
<feature type="domain" description="FAD/NAD(P)-binding" evidence="6">
    <location>
        <begin position="5"/>
        <end position="294"/>
    </location>
</feature>
<feature type="binding site" evidence="5">
    <location>
        <position position="331"/>
    </location>
    <ligand>
        <name>FAD</name>
        <dbReference type="ChEBI" id="CHEBI:57692"/>
    </ligand>
</feature>
<comment type="catalytic activity">
    <reaction evidence="5">
        <text>2 reduced [2Fe-2S]-[ferredoxin] + NADP(+) + H(+) = 2 oxidized [2Fe-2S]-[ferredoxin] + NADPH</text>
        <dbReference type="Rhea" id="RHEA:20125"/>
        <dbReference type="Rhea" id="RHEA-COMP:10000"/>
        <dbReference type="Rhea" id="RHEA-COMP:10001"/>
        <dbReference type="ChEBI" id="CHEBI:15378"/>
        <dbReference type="ChEBI" id="CHEBI:33737"/>
        <dbReference type="ChEBI" id="CHEBI:33738"/>
        <dbReference type="ChEBI" id="CHEBI:57783"/>
        <dbReference type="ChEBI" id="CHEBI:58349"/>
        <dbReference type="EC" id="1.18.1.2"/>
    </reaction>
</comment>
<evidence type="ECO:0000259" key="6">
    <source>
        <dbReference type="Pfam" id="PF07992"/>
    </source>
</evidence>
<comment type="subunit">
    <text evidence="5">Homodimer.</text>
</comment>
<comment type="similarity">
    <text evidence="5">Belongs to the ferredoxin--NADP reductase type 2 family.</text>
</comment>
<dbReference type="AlphaFoldDB" id="A0A1H3VQ56"/>
<feature type="binding site" evidence="5">
    <location>
        <position position="41"/>
    </location>
    <ligand>
        <name>FAD</name>
        <dbReference type="ChEBI" id="CHEBI:57692"/>
    </ligand>
</feature>
<dbReference type="PRINTS" id="PR00469">
    <property type="entry name" value="PNDRDTASEII"/>
</dbReference>
<evidence type="ECO:0000313" key="7">
    <source>
        <dbReference type="EMBL" id="SDZ76821.1"/>
    </source>
</evidence>
<dbReference type="GO" id="GO:0050660">
    <property type="term" value="F:flavin adenine dinucleotide binding"/>
    <property type="evidence" value="ECO:0007669"/>
    <property type="project" value="UniProtKB-UniRule"/>
</dbReference>
<keyword evidence="1 5" id="KW-0285">Flavoprotein</keyword>
<evidence type="ECO:0000256" key="2">
    <source>
        <dbReference type="ARBA" id="ARBA00022827"/>
    </source>
</evidence>
<feature type="binding site" evidence="5">
    <location>
        <position position="86"/>
    </location>
    <ligand>
        <name>FAD</name>
        <dbReference type="ChEBI" id="CHEBI:57692"/>
    </ligand>
</feature>
<evidence type="ECO:0000313" key="8">
    <source>
        <dbReference type="Proteomes" id="UP000199002"/>
    </source>
</evidence>